<dbReference type="RefSeq" id="WP_111399128.1">
    <property type="nucleotide sequence ID" value="NZ_QKYU01000017.1"/>
</dbReference>
<evidence type="ECO:0000256" key="4">
    <source>
        <dbReference type="ARBA" id="ARBA00022827"/>
    </source>
</evidence>
<dbReference type="PANTHER" id="PTHR43429">
    <property type="entry name" value="PYRIDINE NUCLEOTIDE-DISULFIDE OXIDOREDUCTASE DOMAIN-CONTAINING"/>
    <property type="match status" value="1"/>
</dbReference>
<gene>
    <name evidence="7" type="ORF">C8P66_11760</name>
</gene>
<proteinExistence type="inferred from homology"/>
<dbReference type="InterPro" id="IPR050260">
    <property type="entry name" value="FAD-bd_OxRdtase"/>
</dbReference>
<comment type="cofactor">
    <cofactor evidence="1">
        <name>FAD</name>
        <dbReference type="ChEBI" id="CHEBI:57692"/>
    </cofactor>
</comment>
<evidence type="ECO:0000259" key="6">
    <source>
        <dbReference type="Pfam" id="PF18267"/>
    </source>
</evidence>
<name>A0A2W7I8L6_9PROT</name>
<dbReference type="AlphaFoldDB" id="A0A2W7I8L6"/>
<dbReference type="Proteomes" id="UP000249688">
    <property type="component" value="Unassembled WGS sequence"/>
</dbReference>
<evidence type="ECO:0000313" key="8">
    <source>
        <dbReference type="Proteomes" id="UP000249688"/>
    </source>
</evidence>
<feature type="domain" description="NADH-rubredoxin oxidoreductase C-terminal" evidence="6">
    <location>
        <begin position="302"/>
        <end position="358"/>
    </location>
</feature>
<evidence type="ECO:0000256" key="3">
    <source>
        <dbReference type="ARBA" id="ARBA00022630"/>
    </source>
</evidence>
<dbReference type="Pfam" id="PF18267">
    <property type="entry name" value="Rubredoxin_C"/>
    <property type="match status" value="1"/>
</dbReference>
<dbReference type="SUPFAM" id="SSF51905">
    <property type="entry name" value="FAD/NAD(P)-binding domain"/>
    <property type="match status" value="1"/>
</dbReference>
<sequence>MTQILVIGAGPAGARCAQACAERGLRVKLVGAEPGLPYDRVALGKVLGGAAPSVLALPDPAARGIRYQPDTRITRLDRAARHAITADGGSLAYDRVVLATGSHAWRLPLPGADQPHVLLYRTLADVAAMRALARASVPAVVIGGGLLGLEAAAGLAALGCAVTVLHAMPWLMERQLNAEAAATLRRHLEARGLRFVMPAATAAIEPDAVVLKDGTRILADIVVLAVGVRPNVALGDGLAVKRGIIVDDYLRSTDPDILAIGECAEHHGQVCGLVTPALAMADVAAANLAGVPIRYVPPTLSATLKIAGLPVWSLGEIAPEGAEPITVEDADYGEYRGLWLRDGVLVGAVLCGDAADSGFYQGMLGRPIGDRAALALGPAWHKAAA</sequence>
<dbReference type="Gene3D" id="3.50.50.60">
    <property type="entry name" value="FAD/NAD(P)-binding domain"/>
    <property type="match status" value="2"/>
</dbReference>
<dbReference type="InterPro" id="IPR041575">
    <property type="entry name" value="Rubredoxin_C"/>
</dbReference>
<dbReference type="PRINTS" id="PR00368">
    <property type="entry name" value="FADPNR"/>
</dbReference>
<accession>A0A2W7I8L6</accession>
<evidence type="ECO:0000256" key="2">
    <source>
        <dbReference type="ARBA" id="ARBA00006442"/>
    </source>
</evidence>
<dbReference type="GO" id="GO:0016491">
    <property type="term" value="F:oxidoreductase activity"/>
    <property type="evidence" value="ECO:0007669"/>
    <property type="project" value="InterPro"/>
</dbReference>
<dbReference type="PRINTS" id="PR00469">
    <property type="entry name" value="PNDRDTASEII"/>
</dbReference>
<dbReference type="Pfam" id="PF07992">
    <property type="entry name" value="Pyr_redox_2"/>
    <property type="match status" value="1"/>
</dbReference>
<evidence type="ECO:0000313" key="7">
    <source>
        <dbReference type="EMBL" id="PZW43034.1"/>
    </source>
</evidence>
<dbReference type="InterPro" id="IPR023753">
    <property type="entry name" value="FAD/NAD-binding_dom"/>
</dbReference>
<dbReference type="Gene3D" id="3.30.390.30">
    <property type="match status" value="1"/>
</dbReference>
<dbReference type="OrthoDB" id="9768666at2"/>
<dbReference type="EMBL" id="QKYU01000017">
    <property type="protein sequence ID" value="PZW43034.1"/>
    <property type="molecule type" value="Genomic_DNA"/>
</dbReference>
<feature type="domain" description="FAD/NAD(P)-binding" evidence="5">
    <location>
        <begin position="3"/>
        <end position="275"/>
    </location>
</feature>
<comment type="caution">
    <text evidence="7">The sequence shown here is derived from an EMBL/GenBank/DDBJ whole genome shotgun (WGS) entry which is preliminary data.</text>
</comment>
<keyword evidence="4" id="KW-0274">FAD</keyword>
<reference evidence="7 8" key="1">
    <citation type="submission" date="2018-06" db="EMBL/GenBank/DDBJ databases">
        <title>Genomic Encyclopedia of Archaeal and Bacterial Type Strains, Phase II (KMG-II): from individual species to whole genera.</title>
        <authorList>
            <person name="Goeker M."/>
        </authorList>
    </citation>
    <scope>NUCLEOTIDE SEQUENCE [LARGE SCALE GENOMIC DNA]</scope>
    <source>
        <strain evidence="7 8">DSM 24525</strain>
    </source>
</reference>
<dbReference type="PANTHER" id="PTHR43429:SF3">
    <property type="entry name" value="NITRITE REDUCTASE [NAD(P)H]"/>
    <property type="match status" value="1"/>
</dbReference>
<dbReference type="InterPro" id="IPR036188">
    <property type="entry name" value="FAD/NAD-bd_sf"/>
</dbReference>
<evidence type="ECO:0000256" key="1">
    <source>
        <dbReference type="ARBA" id="ARBA00001974"/>
    </source>
</evidence>
<keyword evidence="3" id="KW-0285">Flavoprotein</keyword>
<organism evidence="7 8">
    <name type="scientific">Humitalea rosea</name>
    <dbReference type="NCBI Taxonomy" id="990373"/>
    <lineage>
        <taxon>Bacteria</taxon>
        <taxon>Pseudomonadati</taxon>
        <taxon>Pseudomonadota</taxon>
        <taxon>Alphaproteobacteria</taxon>
        <taxon>Acetobacterales</taxon>
        <taxon>Roseomonadaceae</taxon>
        <taxon>Humitalea</taxon>
    </lineage>
</organism>
<comment type="similarity">
    <text evidence="2">Belongs to the FAD-dependent oxidoreductase family.</text>
</comment>
<dbReference type="InterPro" id="IPR016156">
    <property type="entry name" value="FAD/NAD-linked_Rdtase_dimer_sf"/>
</dbReference>
<evidence type="ECO:0000259" key="5">
    <source>
        <dbReference type="Pfam" id="PF07992"/>
    </source>
</evidence>
<keyword evidence="8" id="KW-1185">Reference proteome</keyword>
<protein>
    <submittedName>
        <fullName evidence="7">Nitrite reductase (NADH) large subunit</fullName>
    </submittedName>
</protein>